<dbReference type="RefSeq" id="WP_217666978.1">
    <property type="nucleotide sequence ID" value="NZ_JAHRID010000001.1"/>
</dbReference>
<feature type="domain" description="Anti-sigma K factor RskA C-terminal" evidence="2">
    <location>
        <begin position="95"/>
        <end position="215"/>
    </location>
</feature>
<evidence type="ECO:0000259" key="2">
    <source>
        <dbReference type="Pfam" id="PF10099"/>
    </source>
</evidence>
<dbReference type="EMBL" id="JAHRID010000001">
    <property type="protein sequence ID" value="MBV2128013.1"/>
    <property type="molecule type" value="Genomic_DNA"/>
</dbReference>
<evidence type="ECO:0000313" key="3">
    <source>
        <dbReference type="EMBL" id="MBV2128013.1"/>
    </source>
</evidence>
<dbReference type="Proteomes" id="UP000704611">
    <property type="component" value="Unassembled WGS sequence"/>
</dbReference>
<dbReference type="Pfam" id="PF10099">
    <property type="entry name" value="RskA_C"/>
    <property type="match status" value="1"/>
</dbReference>
<dbReference type="PANTHER" id="PTHR37461:SF1">
    <property type="entry name" value="ANTI-SIGMA-K FACTOR RSKA"/>
    <property type="match status" value="1"/>
</dbReference>
<accession>A0ABS6MGT7</accession>
<keyword evidence="1" id="KW-1133">Transmembrane helix</keyword>
<keyword evidence="1" id="KW-0812">Transmembrane</keyword>
<feature type="transmembrane region" description="Helical" evidence="1">
    <location>
        <begin position="90"/>
        <end position="107"/>
    </location>
</feature>
<keyword evidence="1" id="KW-0472">Membrane</keyword>
<keyword evidence="4" id="KW-1185">Reference proteome</keyword>
<dbReference type="InterPro" id="IPR018764">
    <property type="entry name" value="RskA_C"/>
</dbReference>
<organism evidence="3 4">
    <name type="scientific">Arsukibacterium indicum</name>
    <dbReference type="NCBI Taxonomy" id="2848612"/>
    <lineage>
        <taxon>Bacteria</taxon>
        <taxon>Pseudomonadati</taxon>
        <taxon>Pseudomonadota</taxon>
        <taxon>Gammaproteobacteria</taxon>
        <taxon>Chromatiales</taxon>
        <taxon>Chromatiaceae</taxon>
        <taxon>Arsukibacterium</taxon>
    </lineage>
</organism>
<dbReference type="InterPro" id="IPR051474">
    <property type="entry name" value="Anti-sigma-K/W_factor"/>
</dbReference>
<gene>
    <name evidence="3" type="ORF">KQY15_02735</name>
</gene>
<dbReference type="PANTHER" id="PTHR37461">
    <property type="entry name" value="ANTI-SIGMA-K FACTOR RSKA"/>
    <property type="match status" value="1"/>
</dbReference>
<reference evidence="3 4" key="1">
    <citation type="submission" date="2021-06" db="EMBL/GenBank/DDBJ databases">
        <title>Rheinheimera indica sp. nov., isolated from deep-sea sediment.</title>
        <authorList>
            <person name="Wang Z."/>
            <person name="Zhang X.-Y."/>
        </authorList>
    </citation>
    <scope>NUCLEOTIDE SEQUENCE [LARGE SCALE GENOMIC DNA]</scope>
    <source>
        <strain evidence="3 4">SM2107</strain>
    </source>
</reference>
<name>A0ABS6MGT7_9GAMM</name>
<evidence type="ECO:0000313" key="4">
    <source>
        <dbReference type="Proteomes" id="UP000704611"/>
    </source>
</evidence>
<evidence type="ECO:0000256" key="1">
    <source>
        <dbReference type="SAM" id="Phobius"/>
    </source>
</evidence>
<comment type="caution">
    <text evidence="3">The sequence shown here is derived from an EMBL/GenBank/DDBJ whole genome shotgun (WGS) entry which is preliminary data.</text>
</comment>
<proteinExistence type="predicted"/>
<protein>
    <submittedName>
        <fullName evidence="3">Anti-sigma factor</fullName>
    </submittedName>
</protein>
<sequence>MNYLLQQRLDALAVNFVLGGMRGKARMRFQRLIATNSQVRSTVWRWEQHLNPLAASLPATSPRAEVWQNIQRRLGWLAQEPVVSRSSRPLWFSLAAAACVMLAVIFLQPISTAPVKTEVAIIQTAEAKALWLVSRQEQQLVLKATAAVTAATENDYQLWMLPADGQPPVSLGILPQQGETTVQWPSAALGIDIAALAVSFEPRGGSPTGLPTGPVLFTAEIIAI</sequence>